<dbReference type="Proteomes" id="UP000649617">
    <property type="component" value="Unassembled WGS sequence"/>
</dbReference>
<dbReference type="PROSITE" id="PS50053">
    <property type="entry name" value="UBIQUITIN_2"/>
    <property type="match status" value="1"/>
</dbReference>
<sequence length="399" mass="43189">MGVVALTSTLGNVVEASRQMRTKSTHTVQSICERVLASELVPFEATKMTFQGQELEGRQQLGFYRMTQGSALNVHVEISKELLCHQMSGLLKERGLSLTELGDLYCYRYGAPARRALELLGLRCTLKEFLASAPEYFHIVSGCITSKALPPAGQLVTGDLNQRYLQLDTRIAECKSVKDASAALEQVVRSVEGTSLTVGRAIFLGSVARGTAIEGNADAKAVLLLKGMAAADRQKWLLSSLTMLAAALSKDFGEGAQVSVADDAVHVRFTGASVEVVLDAIGGPVALAADRSARVFEKLPPAVKVTMRLMKWWRNQQQWSSDEERPCDLFLEKIIASTAAHVPSDQAAAVATALNVLASLEQLKVMDPMDSTVNLADSKNFNYKQLVQLASQSAGRLMQ</sequence>
<dbReference type="InterPro" id="IPR029071">
    <property type="entry name" value="Ubiquitin-like_domsf"/>
</dbReference>
<dbReference type="AlphaFoldDB" id="A0A812WD09"/>
<protein>
    <submittedName>
        <fullName evidence="2">BenK protein</fullName>
    </submittedName>
</protein>
<gene>
    <name evidence="2" type="primary">benK</name>
    <name evidence="2" type="ORF">SPIL2461_LOCUS18457</name>
</gene>
<dbReference type="EMBL" id="CAJNIZ010043826">
    <property type="protein sequence ID" value="CAE7670035.1"/>
    <property type="molecule type" value="Genomic_DNA"/>
</dbReference>
<name>A0A812WD09_SYMPI</name>
<organism evidence="2 3">
    <name type="scientific">Symbiodinium pilosum</name>
    <name type="common">Dinoflagellate</name>
    <dbReference type="NCBI Taxonomy" id="2952"/>
    <lineage>
        <taxon>Eukaryota</taxon>
        <taxon>Sar</taxon>
        <taxon>Alveolata</taxon>
        <taxon>Dinophyceae</taxon>
        <taxon>Suessiales</taxon>
        <taxon>Symbiodiniaceae</taxon>
        <taxon>Symbiodinium</taxon>
    </lineage>
</organism>
<keyword evidence="3" id="KW-1185">Reference proteome</keyword>
<dbReference type="SUPFAM" id="SSF54236">
    <property type="entry name" value="Ubiquitin-like"/>
    <property type="match status" value="1"/>
</dbReference>
<feature type="domain" description="Ubiquitin-like" evidence="1">
    <location>
        <begin position="6"/>
        <end position="81"/>
    </location>
</feature>
<accession>A0A812WD09</accession>
<evidence type="ECO:0000259" key="1">
    <source>
        <dbReference type="PROSITE" id="PS50053"/>
    </source>
</evidence>
<evidence type="ECO:0000313" key="3">
    <source>
        <dbReference type="Proteomes" id="UP000649617"/>
    </source>
</evidence>
<proteinExistence type="predicted"/>
<comment type="caution">
    <text evidence="2">The sequence shown here is derived from an EMBL/GenBank/DDBJ whole genome shotgun (WGS) entry which is preliminary data.</text>
</comment>
<dbReference type="InterPro" id="IPR000626">
    <property type="entry name" value="Ubiquitin-like_dom"/>
</dbReference>
<reference evidence="2" key="1">
    <citation type="submission" date="2021-02" db="EMBL/GenBank/DDBJ databases">
        <authorList>
            <person name="Dougan E. K."/>
            <person name="Rhodes N."/>
            <person name="Thang M."/>
            <person name="Chan C."/>
        </authorList>
    </citation>
    <scope>NUCLEOTIDE SEQUENCE</scope>
</reference>
<dbReference type="InterPro" id="IPR043519">
    <property type="entry name" value="NT_sf"/>
</dbReference>
<dbReference type="PROSITE" id="PS50152">
    <property type="entry name" value="25A_SYNTH_3"/>
    <property type="match status" value="1"/>
</dbReference>
<dbReference type="SUPFAM" id="SSF81301">
    <property type="entry name" value="Nucleotidyltransferase"/>
    <property type="match status" value="1"/>
</dbReference>
<dbReference type="OrthoDB" id="428532at2759"/>
<evidence type="ECO:0000313" key="2">
    <source>
        <dbReference type="EMBL" id="CAE7670035.1"/>
    </source>
</evidence>